<name>A0A975W6L8_9RHOB</name>
<sequence>MQKLLSLPFFLAASTALADVPQVATDIAPVHGLVSRVMQGVGTPELIVPAGATPHDFALRPSQARALQNADLVVWMGPALAPWLDRTLDSLSLGAVINLNTRPETEILDWRASFDDEHEDGHPAHDDDEHDKDAHEAHDEEGHAEHEEHGHDDHDDHDDHDHGDTDPHSWLDPENAQAWSLLIAEALAAADPDNAATYQANAAAAVEEIAAATEAAEALLAPHRDTPFLVFHDAYHYFETRFDIHAAGSVSLGDASAPGPARVRALQDRVAKEGIACLFAEPQFDRGLIETLAEGTTARIATLDPLGSGIETGAGFYPALITTMAEDMAGCLKG</sequence>
<reference evidence="8 9" key="1">
    <citation type="submission" date="2016-10" db="EMBL/GenBank/DDBJ databases">
        <authorList>
            <person name="Varghese N."/>
            <person name="Submissions S."/>
        </authorList>
    </citation>
    <scope>NUCLEOTIDE SEQUENCE [LARGE SCALE GENOMIC DNA]</scope>
    <source>
        <strain evidence="8 9">FF3</strain>
    </source>
</reference>
<comment type="caution">
    <text evidence="8">The sequence shown here is derived from an EMBL/GenBank/DDBJ whole genome shotgun (WGS) entry which is preliminary data.</text>
</comment>
<feature type="signal peptide" evidence="7">
    <location>
        <begin position="1"/>
        <end position="18"/>
    </location>
</feature>
<evidence type="ECO:0000256" key="2">
    <source>
        <dbReference type="ARBA" id="ARBA00015915"/>
    </source>
</evidence>
<dbReference type="RefSeq" id="WP_074834373.1">
    <property type="nucleotide sequence ID" value="NZ_FNYY01000001.1"/>
</dbReference>
<dbReference type="AlphaFoldDB" id="A0A975W6L8"/>
<evidence type="ECO:0000313" key="9">
    <source>
        <dbReference type="Proteomes" id="UP000182932"/>
    </source>
</evidence>
<evidence type="ECO:0000256" key="5">
    <source>
        <dbReference type="ARBA" id="ARBA00022906"/>
    </source>
</evidence>
<organism evidence="8 9">
    <name type="scientific">Marinovum algicola</name>
    <dbReference type="NCBI Taxonomy" id="42444"/>
    <lineage>
        <taxon>Bacteria</taxon>
        <taxon>Pseudomonadati</taxon>
        <taxon>Pseudomonadota</taxon>
        <taxon>Alphaproteobacteria</taxon>
        <taxon>Rhodobacterales</taxon>
        <taxon>Roseobacteraceae</taxon>
        <taxon>Marinovum</taxon>
    </lineage>
</organism>
<dbReference type="EMBL" id="FNYY01000001">
    <property type="protein sequence ID" value="SEI55619.1"/>
    <property type="molecule type" value="Genomic_DNA"/>
</dbReference>
<gene>
    <name evidence="8" type="ORF">SAMN04487940_101212</name>
</gene>
<dbReference type="SUPFAM" id="SSF53807">
    <property type="entry name" value="Helical backbone' metal receptor"/>
    <property type="match status" value="1"/>
</dbReference>
<keyword evidence="4 7" id="KW-0732">Signal</keyword>
<dbReference type="Gene3D" id="3.40.50.1980">
    <property type="entry name" value="Nitrogenase molybdenum iron protein domain"/>
    <property type="match status" value="3"/>
</dbReference>
<evidence type="ECO:0000256" key="7">
    <source>
        <dbReference type="SAM" id="SignalP"/>
    </source>
</evidence>
<evidence type="ECO:0000256" key="6">
    <source>
        <dbReference type="SAM" id="MobiDB-lite"/>
    </source>
</evidence>
<dbReference type="GO" id="GO:0006829">
    <property type="term" value="P:zinc ion transport"/>
    <property type="evidence" value="ECO:0007669"/>
    <property type="project" value="UniProtKB-KW"/>
</dbReference>
<evidence type="ECO:0000256" key="1">
    <source>
        <dbReference type="ARBA" id="ARBA00011028"/>
    </source>
</evidence>
<keyword evidence="5" id="KW-0864">Zinc transport</keyword>
<dbReference type="Proteomes" id="UP000182932">
    <property type="component" value="Unassembled WGS sequence"/>
</dbReference>
<feature type="chain" id="PRO_5037722141" description="High-affinity zinc uptake system protein ZnuA" evidence="7">
    <location>
        <begin position="19"/>
        <end position="334"/>
    </location>
</feature>
<accession>A0A975W6L8</accession>
<comment type="similarity">
    <text evidence="1">Belongs to the bacterial solute-binding protein 9 family.</text>
</comment>
<keyword evidence="5" id="KW-0406">Ion transport</keyword>
<dbReference type="PANTHER" id="PTHR42953">
    <property type="entry name" value="HIGH-AFFINITY ZINC UPTAKE SYSTEM PROTEIN ZNUA-RELATED"/>
    <property type="match status" value="1"/>
</dbReference>
<evidence type="ECO:0000256" key="3">
    <source>
        <dbReference type="ARBA" id="ARBA00022448"/>
    </source>
</evidence>
<keyword evidence="9" id="KW-1185">Reference proteome</keyword>
<dbReference type="InterPro" id="IPR006127">
    <property type="entry name" value="ZnuA-like"/>
</dbReference>
<dbReference type="PANTHER" id="PTHR42953:SF3">
    <property type="entry name" value="HIGH-AFFINITY ZINC UPTAKE SYSTEM PROTEIN ZNUA"/>
    <property type="match status" value="1"/>
</dbReference>
<dbReference type="GeneID" id="80816487"/>
<evidence type="ECO:0000313" key="8">
    <source>
        <dbReference type="EMBL" id="SEI55619.1"/>
    </source>
</evidence>
<evidence type="ECO:0000256" key="4">
    <source>
        <dbReference type="ARBA" id="ARBA00022729"/>
    </source>
</evidence>
<protein>
    <recommendedName>
        <fullName evidence="2">High-affinity zinc uptake system protein ZnuA</fullName>
    </recommendedName>
</protein>
<feature type="region of interest" description="Disordered" evidence="6">
    <location>
        <begin position="116"/>
        <end position="172"/>
    </location>
</feature>
<keyword evidence="5" id="KW-0862">Zinc</keyword>
<dbReference type="GO" id="GO:0046872">
    <property type="term" value="F:metal ion binding"/>
    <property type="evidence" value="ECO:0007669"/>
    <property type="project" value="InterPro"/>
</dbReference>
<dbReference type="Pfam" id="PF01297">
    <property type="entry name" value="ZnuA"/>
    <property type="match status" value="1"/>
</dbReference>
<dbReference type="InterPro" id="IPR050492">
    <property type="entry name" value="Bact_metal-bind_prot9"/>
</dbReference>
<proteinExistence type="inferred from homology"/>
<keyword evidence="3" id="KW-0813">Transport</keyword>
<feature type="compositionally biased region" description="Basic and acidic residues" evidence="6">
    <location>
        <begin position="116"/>
        <end position="171"/>
    </location>
</feature>